<dbReference type="PROSITE" id="PS51094">
    <property type="entry name" value="PTS_EIIA_TYPE_2"/>
    <property type="match status" value="1"/>
</dbReference>
<dbReference type="InterPro" id="IPR051541">
    <property type="entry name" value="PTS_SugarTrans_NitroReg"/>
</dbReference>
<comment type="caution">
    <text evidence="2">The sequence shown here is derived from an EMBL/GenBank/DDBJ whole genome shotgun (WGS) entry which is preliminary data.</text>
</comment>
<dbReference type="SUPFAM" id="SSF55804">
    <property type="entry name" value="Phoshotransferase/anion transport protein"/>
    <property type="match status" value="1"/>
</dbReference>
<dbReference type="PANTHER" id="PTHR47738">
    <property type="entry name" value="PTS SYSTEM FRUCTOSE-LIKE EIIA COMPONENT-RELATED"/>
    <property type="match status" value="1"/>
</dbReference>
<sequence>MANIRDLLDQRCILLDRSEQTIQGVIKTLTDQLHAVHPEQAPDNLVERVIDGGFHTTCMGEGCAITHARCPSMKKTLLAAMRLTPSLDLKALDGKQVVLVFLLVGPQKSSSFHLRILSKLARLLHQSDLREALITSKSSIDFHTLIADKE</sequence>
<dbReference type="GO" id="GO:0030295">
    <property type="term" value="F:protein kinase activator activity"/>
    <property type="evidence" value="ECO:0007669"/>
    <property type="project" value="TreeGrafter"/>
</dbReference>
<dbReference type="InterPro" id="IPR016152">
    <property type="entry name" value="PTrfase/Anion_transptr"/>
</dbReference>
<reference evidence="2" key="1">
    <citation type="submission" date="2019-08" db="EMBL/GenBank/DDBJ databases">
        <authorList>
            <person name="Kucharzyk K."/>
            <person name="Murdoch R.W."/>
            <person name="Higgins S."/>
            <person name="Loffler F."/>
        </authorList>
    </citation>
    <scope>NUCLEOTIDE SEQUENCE</scope>
</reference>
<evidence type="ECO:0000259" key="1">
    <source>
        <dbReference type="PROSITE" id="PS51094"/>
    </source>
</evidence>
<protein>
    <submittedName>
        <fullName evidence="2">PTS system fructose-specific EIIABC component</fullName>
    </submittedName>
</protein>
<evidence type="ECO:0000313" key="2">
    <source>
        <dbReference type="EMBL" id="MPM65174.1"/>
    </source>
</evidence>
<accession>A0A645BTP1</accession>
<dbReference type="AlphaFoldDB" id="A0A645BTP1"/>
<dbReference type="EMBL" id="VSSQ01020372">
    <property type="protein sequence ID" value="MPM65174.1"/>
    <property type="molecule type" value="Genomic_DNA"/>
</dbReference>
<proteinExistence type="predicted"/>
<dbReference type="InterPro" id="IPR002178">
    <property type="entry name" value="PTS_EIIA_type-2_dom"/>
</dbReference>
<organism evidence="2">
    <name type="scientific">bioreactor metagenome</name>
    <dbReference type="NCBI Taxonomy" id="1076179"/>
    <lineage>
        <taxon>unclassified sequences</taxon>
        <taxon>metagenomes</taxon>
        <taxon>ecological metagenomes</taxon>
    </lineage>
</organism>
<dbReference type="PANTHER" id="PTHR47738:SF1">
    <property type="entry name" value="NITROGEN REGULATORY PROTEIN"/>
    <property type="match status" value="1"/>
</dbReference>
<dbReference type="Pfam" id="PF00359">
    <property type="entry name" value="PTS_EIIA_2"/>
    <property type="match status" value="1"/>
</dbReference>
<name>A0A645BTP1_9ZZZZ</name>
<feature type="domain" description="PTS EIIA type-2" evidence="1">
    <location>
        <begin position="6"/>
        <end position="149"/>
    </location>
</feature>
<dbReference type="Gene3D" id="3.40.930.10">
    <property type="entry name" value="Mannitol-specific EII, Chain A"/>
    <property type="match status" value="1"/>
</dbReference>
<gene>
    <name evidence="2" type="primary">fruA_13</name>
    <name evidence="2" type="ORF">SDC9_112066</name>
</gene>